<evidence type="ECO:0000256" key="1">
    <source>
        <dbReference type="ARBA" id="ARBA00004571"/>
    </source>
</evidence>
<dbReference type="Pfam" id="PF07715">
    <property type="entry name" value="Plug"/>
    <property type="match status" value="1"/>
</dbReference>
<dbReference type="Gene3D" id="2.170.130.10">
    <property type="entry name" value="TonB-dependent receptor, plug domain"/>
    <property type="match status" value="1"/>
</dbReference>
<dbReference type="NCBIfam" id="TIGR01778">
    <property type="entry name" value="TonB-copper"/>
    <property type="match status" value="1"/>
</dbReference>
<comment type="similarity">
    <text evidence="8">Belongs to the TonB-dependent receptor family.</text>
</comment>
<dbReference type="RefSeq" id="WP_343841876.1">
    <property type="nucleotide sequence ID" value="NZ_BAAAEI010000006.1"/>
</dbReference>
<evidence type="ECO:0000256" key="9">
    <source>
        <dbReference type="SAM" id="SignalP"/>
    </source>
</evidence>
<proteinExistence type="inferred from homology"/>
<feature type="domain" description="TonB-dependent receptor-like beta-barrel" evidence="10">
    <location>
        <begin position="201"/>
        <end position="639"/>
    </location>
</feature>
<feature type="signal peptide" evidence="9">
    <location>
        <begin position="1"/>
        <end position="23"/>
    </location>
</feature>
<evidence type="ECO:0000256" key="5">
    <source>
        <dbReference type="ARBA" id="ARBA00023077"/>
    </source>
</evidence>
<sequence length="679" mass="75552">MNKHTAFRASALSLALLSAFSYADNTAQQQDNAVETIVVNGEALSLPNQVITDAKQARQPLPAHDGADYLKTIPGFSMVRKGGASGDPVFRGMAASRLTILNDGNLLFGGCSSRMDPPTAYLSPQSFDQIRVIKGPQSVLHLPANATVLFERNSYQLSESGFKTDTSLTLASAGRQELNTDLTLGNQRGFVRVNAAKAKADNYQDGDGNEVNSHYDRWSANAELAWTADADSLLMLSLGSSDGEAAYADRSMDGSLFDRRQVSLKGRKDNLADWLPRLEGQLYFNHVDHVMDNYSLRDFIPSMMMPTPAAMNPDRYNRGGRIQADLALGKLQAKVGVDASQNTHRNRMSMNQPMMPFEDMPYLEDGRFEQWGLFSELSYAYSDSLSLHGGVRVDDWQAEDSRKSLRKSMMMTIPNPSFGQKRSETLTSGFVRLEQQSDHQTWYAGIGRAARFPDYWELLGNNRGGEDSASAFATDAEITHQLDIGWIRHWQNVRLSLSGYYADISDFILLDKHNPMLPETVRNIDAHTFGGEASLTWQATTQWRVESSLTVSRGSNDSDDLPLAQQPPVELRLSTAYQWQDWQFGALWRLVQSQDKVAQNQGTIVGLDTLPTAGFGILSANAMWSPDNQWQISLGIDNLLDRQYQEYLSKSAADIPGYIVSGRVNEPGRTLWAKVDYRF</sequence>
<keyword evidence="6 8" id="KW-0472">Membrane</keyword>
<dbReference type="Gene3D" id="2.40.170.20">
    <property type="entry name" value="TonB-dependent receptor, beta-barrel domain"/>
    <property type="match status" value="1"/>
</dbReference>
<keyword evidence="3" id="KW-1134">Transmembrane beta strand</keyword>
<dbReference type="Pfam" id="PF00593">
    <property type="entry name" value="TonB_dep_Rec_b-barrel"/>
    <property type="match status" value="1"/>
</dbReference>
<keyword evidence="2" id="KW-0813">Transport</keyword>
<dbReference type="InterPro" id="IPR010100">
    <property type="entry name" value="TonB-dep_Cu_rcpt"/>
</dbReference>
<feature type="domain" description="TonB-dependent receptor plug" evidence="11">
    <location>
        <begin position="49"/>
        <end position="140"/>
    </location>
</feature>
<feature type="chain" id="PRO_5046295802" evidence="9">
    <location>
        <begin position="24"/>
        <end position="679"/>
    </location>
</feature>
<evidence type="ECO:0000256" key="3">
    <source>
        <dbReference type="ARBA" id="ARBA00022452"/>
    </source>
</evidence>
<dbReference type="Proteomes" id="UP001501757">
    <property type="component" value="Unassembled WGS sequence"/>
</dbReference>
<dbReference type="InterPro" id="IPR000531">
    <property type="entry name" value="Beta-barrel_TonB"/>
</dbReference>
<accession>A0ABN0WS24</accession>
<dbReference type="PANTHER" id="PTHR30069:SF49">
    <property type="entry name" value="OUTER MEMBRANE PROTEIN C"/>
    <property type="match status" value="1"/>
</dbReference>
<evidence type="ECO:0000259" key="10">
    <source>
        <dbReference type="Pfam" id="PF00593"/>
    </source>
</evidence>
<evidence type="ECO:0000313" key="12">
    <source>
        <dbReference type="EMBL" id="GAA0345325.1"/>
    </source>
</evidence>
<dbReference type="SUPFAM" id="SSF56935">
    <property type="entry name" value="Porins"/>
    <property type="match status" value="1"/>
</dbReference>
<name>A0ABN0WS24_9ALTE</name>
<comment type="subcellular location">
    <subcellularLocation>
        <location evidence="1">Cell outer membrane</location>
        <topology evidence="1">Multi-pass membrane protein</topology>
    </subcellularLocation>
</comment>
<dbReference type="EMBL" id="BAAAEI010000006">
    <property type="protein sequence ID" value="GAA0345325.1"/>
    <property type="molecule type" value="Genomic_DNA"/>
</dbReference>
<organism evidence="12 13">
    <name type="scientific">Bowmanella denitrificans</name>
    <dbReference type="NCBI Taxonomy" id="366582"/>
    <lineage>
        <taxon>Bacteria</taxon>
        <taxon>Pseudomonadati</taxon>
        <taxon>Pseudomonadota</taxon>
        <taxon>Gammaproteobacteria</taxon>
        <taxon>Alteromonadales</taxon>
        <taxon>Alteromonadaceae</taxon>
        <taxon>Bowmanella</taxon>
    </lineage>
</organism>
<evidence type="ECO:0000259" key="11">
    <source>
        <dbReference type="Pfam" id="PF07715"/>
    </source>
</evidence>
<keyword evidence="12" id="KW-0675">Receptor</keyword>
<dbReference type="InterPro" id="IPR036942">
    <property type="entry name" value="Beta-barrel_TonB_sf"/>
</dbReference>
<keyword evidence="4" id="KW-0812">Transmembrane</keyword>
<keyword evidence="5 8" id="KW-0798">TonB box</keyword>
<evidence type="ECO:0000256" key="7">
    <source>
        <dbReference type="ARBA" id="ARBA00023237"/>
    </source>
</evidence>
<dbReference type="PANTHER" id="PTHR30069">
    <property type="entry name" value="TONB-DEPENDENT OUTER MEMBRANE RECEPTOR"/>
    <property type="match status" value="1"/>
</dbReference>
<keyword evidence="13" id="KW-1185">Reference proteome</keyword>
<reference evidence="12 13" key="1">
    <citation type="journal article" date="2019" name="Int. J. Syst. Evol. Microbiol.">
        <title>The Global Catalogue of Microorganisms (GCM) 10K type strain sequencing project: providing services to taxonomists for standard genome sequencing and annotation.</title>
        <authorList>
            <consortium name="The Broad Institute Genomics Platform"/>
            <consortium name="The Broad Institute Genome Sequencing Center for Infectious Disease"/>
            <person name="Wu L."/>
            <person name="Ma J."/>
        </authorList>
    </citation>
    <scope>NUCLEOTIDE SEQUENCE [LARGE SCALE GENOMIC DNA]</scope>
    <source>
        <strain evidence="12 13">JCM 13378</strain>
    </source>
</reference>
<evidence type="ECO:0000256" key="4">
    <source>
        <dbReference type="ARBA" id="ARBA00022692"/>
    </source>
</evidence>
<evidence type="ECO:0000313" key="13">
    <source>
        <dbReference type="Proteomes" id="UP001501757"/>
    </source>
</evidence>
<keyword evidence="9" id="KW-0732">Signal</keyword>
<dbReference type="InterPro" id="IPR039426">
    <property type="entry name" value="TonB-dep_rcpt-like"/>
</dbReference>
<gene>
    <name evidence="12" type="ORF">GCM10009092_07250</name>
</gene>
<dbReference type="InterPro" id="IPR037066">
    <property type="entry name" value="Plug_dom_sf"/>
</dbReference>
<evidence type="ECO:0000256" key="6">
    <source>
        <dbReference type="ARBA" id="ARBA00023136"/>
    </source>
</evidence>
<dbReference type="InterPro" id="IPR012910">
    <property type="entry name" value="Plug_dom"/>
</dbReference>
<comment type="caution">
    <text evidence="12">The sequence shown here is derived from an EMBL/GenBank/DDBJ whole genome shotgun (WGS) entry which is preliminary data.</text>
</comment>
<evidence type="ECO:0000256" key="8">
    <source>
        <dbReference type="RuleBase" id="RU003357"/>
    </source>
</evidence>
<protein>
    <submittedName>
        <fullName evidence="12">TonB-dependent copper receptor</fullName>
    </submittedName>
</protein>
<evidence type="ECO:0000256" key="2">
    <source>
        <dbReference type="ARBA" id="ARBA00022448"/>
    </source>
</evidence>
<keyword evidence="7" id="KW-0998">Cell outer membrane</keyword>